<evidence type="ECO:0000256" key="3">
    <source>
        <dbReference type="ARBA" id="ARBA00033787"/>
    </source>
</evidence>
<dbReference type="InterPro" id="IPR051429">
    <property type="entry name" value="Encapsulin_nc"/>
</dbReference>
<dbReference type="Pfam" id="PF04454">
    <property type="entry name" value="Linocin_M18"/>
    <property type="match status" value="1"/>
</dbReference>
<dbReference type="Gene3D" id="3.30.2320.10">
    <property type="entry name" value="hypothetical protein PF0899 domain"/>
    <property type="match status" value="1"/>
</dbReference>
<dbReference type="NCBIfam" id="NF041155">
    <property type="entry name" value="encap_f1"/>
    <property type="match status" value="1"/>
</dbReference>
<dbReference type="InterPro" id="IPR007544">
    <property type="entry name" value="ENCAP"/>
</dbReference>
<reference evidence="5 6" key="1">
    <citation type="submission" date="2016-11" db="EMBL/GenBank/DDBJ databases">
        <authorList>
            <person name="Manzoor S."/>
        </authorList>
    </citation>
    <scope>NUCLEOTIDE SEQUENCE [LARGE SCALE GENOMIC DNA]</scope>
    <source>
        <strain evidence="5">Clostridium ultunense strain Esp</strain>
    </source>
</reference>
<protein>
    <recommendedName>
        <fullName evidence="4">Type 1 encapsulin shell protein</fullName>
    </recommendedName>
</protein>
<organism evidence="5 6">
    <name type="scientific">[Clostridium] ultunense Esp</name>
    <dbReference type="NCBI Taxonomy" id="1288971"/>
    <lineage>
        <taxon>Bacteria</taxon>
        <taxon>Bacillati</taxon>
        <taxon>Bacillota</taxon>
        <taxon>Tissierellia</taxon>
        <taxon>Tissierellales</taxon>
        <taxon>Tepidimicrobiaceae</taxon>
        <taxon>Schnuerera</taxon>
    </lineage>
</organism>
<gene>
    <name evidence="5" type="ORF">CUESP1_1943</name>
</gene>
<keyword evidence="3" id="KW-1284">Encapsulin nanocompartment</keyword>
<keyword evidence="6" id="KW-1185">Reference proteome</keyword>
<evidence type="ECO:0000256" key="4">
    <source>
        <dbReference type="ARBA" id="ARBA00050023"/>
    </source>
</evidence>
<dbReference type="PIRSF" id="PIRSF019254">
    <property type="entry name" value="CFP29"/>
    <property type="match status" value="1"/>
</dbReference>
<dbReference type="EMBL" id="LT669839">
    <property type="protein sequence ID" value="SHD77302.1"/>
    <property type="molecule type" value="Genomic_DNA"/>
</dbReference>
<comment type="similarity">
    <text evidence="2">Belongs to the encapsulin family. Family 1 subfamily.</text>
</comment>
<evidence type="ECO:0000256" key="2">
    <source>
        <dbReference type="ARBA" id="ARBA00033743"/>
    </source>
</evidence>
<sequence length="263" mass="30257">MEMLYRELAPITKEAWQEIEDRLMEVFKTYLSARKVVKVEGPKGRDFNVITNGRLEDIKEDGDLCYGVYNVLPLTEARIEFEMERWELDNITRGAKDIDYEPLEEAAKKMALFEENAVYNGLEGAHIKGLVQSAEGEILNFGNDPNSIMDSITKGLIKLKEAYQEGPFTLIVGEEAYRRIISKETGYPLEKRIEDLLGHKIVYSHVVDGVLLVPYDHEDLELTIGEDLSIGYQYNDNKKVRFFITESFTFRVLDPSIIVNYKI</sequence>
<dbReference type="PANTHER" id="PTHR37165:SF1">
    <property type="entry name" value="TYPE 1 ENCAPSULIN SHELL PROTEIN"/>
    <property type="match status" value="1"/>
</dbReference>
<accession>M1YZ53</accession>
<evidence type="ECO:0000313" key="6">
    <source>
        <dbReference type="Proteomes" id="UP000245423"/>
    </source>
</evidence>
<name>M1YZ53_9FIRM</name>
<dbReference type="AlphaFoldDB" id="M1YZ53"/>
<dbReference type="Gene3D" id="3.30.2400.30">
    <property type="match status" value="1"/>
</dbReference>
<dbReference type="GO" id="GO:0140737">
    <property type="term" value="C:encapsulin nanocompartment"/>
    <property type="evidence" value="ECO:0007669"/>
    <property type="project" value="UniProtKB-SubCell"/>
</dbReference>
<evidence type="ECO:0000313" key="5">
    <source>
        <dbReference type="EMBL" id="SHD77302.1"/>
    </source>
</evidence>
<dbReference type="PANTHER" id="PTHR37165">
    <property type="entry name" value="PEPTIDASE U56 FAMILY"/>
    <property type="match status" value="1"/>
</dbReference>
<comment type="subcellular location">
    <subcellularLocation>
        <location evidence="1">Encapsulin nanocompartment</location>
    </subcellularLocation>
</comment>
<dbReference type="Proteomes" id="UP000245423">
    <property type="component" value="Chromosome 1"/>
</dbReference>
<evidence type="ECO:0000256" key="1">
    <source>
        <dbReference type="ARBA" id="ARBA00033738"/>
    </source>
</evidence>
<proteinExistence type="inferred from homology"/>
<dbReference type="HOGENOM" id="CLU_089875_1_0_9"/>